<dbReference type="Proteomes" id="UP000619260">
    <property type="component" value="Unassembled WGS sequence"/>
</dbReference>
<feature type="transmembrane region" description="Helical" evidence="1">
    <location>
        <begin position="123"/>
        <end position="144"/>
    </location>
</feature>
<feature type="transmembrane region" description="Helical" evidence="1">
    <location>
        <begin position="627"/>
        <end position="646"/>
    </location>
</feature>
<feature type="transmembrane region" description="Helical" evidence="1">
    <location>
        <begin position="582"/>
        <end position="607"/>
    </location>
</feature>
<name>A0A8J3YRZ5_9ACTN</name>
<gene>
    <name evidence="2" type="ORF">Val02_72870</name>
</gene>
<feature type="transmembrane region" description="Helical" evidence="1">
    <location>
        <begin position="435"/>
        <end position="455"/>
    </location>
</feature>
<feature type="transmembrane region" description="Helical" evidence="1">
    <location>
        <begin position="504"/>
        <end position="521"/>
    </location>
</feature>
<keyword evidence="3" id="KW-1185">Reference proteome</keyword>
<feature type="transmembrane region" description="Helical" evidence="1">
    <location>
        <begin position="467"/>
        <end position="484"/>
    </location>
</feature>
<comment type="caution">
    <text evidence="2">The sequence shown here is derived from an EMBL/GenBank/DDBJ whole genome shotgun (WGS) entry which is preliminary data.</text>
</comment>
<accession>A0A8J3YRZ5</accession>
<organism evidence="2 3">
    <name type="scientific">Virgisporangium aliadipatigenens</name>
    <dbReference type="NCBI Taxonomy" id="741659"/>
    <lineage>
        <taxon>Bacteria</taxon>
        <taxon>Bacillati</taxon>
        <taxon>Actinomycetota</taxon>
        <taxon>Actinomycetes</taxon>
        <taxon>Micromonosporales</taxon>
        <taxon>Micromonosporaceae</taxon>
        <taxon>Virgisporangium</taxon>
    </lineage>
</organism>
<evidence type="ECO:0000313" key="3">
    <source>
        <dbReference type="Proteomes" id="UP000619260"/>
    </source>
</evidence>
<proteinExistence type="predicted"/>
<protein>
    <submittedName>
        <fullName evidence="2">Uncharacterized protein</fullName>
    </submittedName>
</protein>
<feature type="transmembrane region" description="Helical" evidence="1">
    <location>
        <begin position="156"/>
        <end position="179"/>
    </location>
</feature>
<feature type="transmembrane region" description="Helical" evidence="1">
    <location>
        <begin position="287"/>
        <end position="306"/>
    </location>
</feature>
<keyword evidence="1" id="KW-1133">Transmembrane helix</keyword>
<keyword evidence="1" id="KW-0812">Transmembrane</keyword>
<sequence length="664" mass="67026">MNTVDSLVAALLRLAARRWPADLRDEVAHEWWAEVTAMRTDPATGRVRSAVRALRFAVSLLASPPVEDEHGVPRGWRETVPGVGAVARAVTLVVVATASAYYLAQLAVSLVAAPFGAVGGGELRFAAVGWLTLPAGLAVGWLVGRLAPPRGPDGTRLGPGGTIAVALAGGALVHCWSALRAVSSGLFTDPLPVVAGVGLSLLIWAPVVAGTMRAVDRRVTTGRERLAVGDAATGITAAVYLGTVAATLPPTLAAGDSPFSALAWAPRVLFGLDAFADPRISADVHNAAAGAPPLLLALSAVVVAFGHGTRRAVPHRARRPVVVPDGAGVALPALVRAAALLLVLLGVGAWAWTLGVLTPDMAHVMERGAPVPGGDNELYMWTDELRWAAIAVTALALLVAAAAAPAAPVGAVVVIAALLGVDAAVYRMHRAVDPRPLLAVGLLVVLVGWLLAGAGRSRVDPAVTRRRLRVVAVTAAVGGPLLAIQGTPVENHPYLLPSVGWTQAAAMAGFAALAVVAALAARPRPAPGYVAVAALMVPVTVLGGLGVASGSGLDVTGWGVILSGPMLLLVLGLALPRPRRRAALWWGLGAVAALPASIVVLVVGLVVSSVVSSALWGLTGTGGWADGLPAVPGGVLAALLVATLATRLGPPASPALAPPDPVPA</sequence>
<feature type="transmembrane region" description="Helical" evidence="1">
    <location>
        <begin position="555"/>
        <end position="575"/>
    </location>
</feature>
<dbReference type="RefSeq" id="WP_203903833.1">
    <property type="nucleotide sequence ID" value="NZ_BOPF01000035.1"/>
</dbReference>
<dbReference type="AlphaFoldDB" id="A0A8J3YRZ5"/>
<dbReference type="EMBL" id="BOPF01000035">
    <property type="protein sequence ID" value="GIJ50401.1"/>
    <property type="molecule type" value="Genomic_DNA"/>
</dbReference>
<feature type="transmembrane region" description="Helical" evidence="1">
    <location>
        <begin position="191"/>
        <end position="215"/>
    </location>
</feature>
<evidence type="ECO:0000313" key="2">
    <source>
        <dbReference type="EMBL" id="GIJ50401.1"/>
    </source>
</evidence>
<feature type="transmembrane region" description="Helical" evidence="1">
    <location>
        <begin position="227"/>
        <end position="248"/>
    </location>
</feature>
<feature type="transmembrane region" description="Helical" evidence="1">
    <location>
        <begin position="327"/>
        <end position="352"/>
    </location>
</feature>
<keyword evidence="1" id="KW-0472">Membrane</keyword>
<feature type="transmembrane region" description="Helical" evidence="1">
    <location>
        <begin position="528"/>
        <end position="549"/>
    </location>
</feature>
<feature type="transmembrane region" description="Helical" evidence="1">
    <location>
        <begin position="411"/>
        <end position="429"/>
    </location>
</feature>
<evidence type="ECO:0000256" key="1">
    <source>
        <dbReference type="SAM" id="Phobius"/>
    </source>
</evidence>
<reference evidence="2" key="1">
    <citation type="submission" date="2021-01" db="EMBL/GenBank/DDBJ databases">
        <title>Whole genome shotgun sequence of Virgisporangium aliadipatigenens NBRC 105644.</title>
        <authorList>
            <person name="Komaki H."/>
            <person name="Tamura T."/>
        </authorList>
    </citation>
    <scope>NUCLEOTIDE SEQUENCE</scope>
    <source>
        <strain evidence="2">NBRC 105644</strain>
    </source>
</reference>
<feature type="transmembrane region" description="Helical" evidence="1">
    <location>
        <begin position="385"/>
        <end position="404"/>
    </location>
</feature>